<organism evidence="7 8">
    <name type="scientific">Candidatus Egerieimonas intestinavium</name>
    <dbReference type="NCBI Taxonomy" id="2840777"/>
    <lineage>
        <taxon>Bacteria</taxon>
        <taxon>Bacillati</taxon>
        <taxon>Bacillota</taxon>
        <taxon>Clostridia</taxon>
        <taxon>Lachnospirales</taxon>
        <taxon>Lachnospiraceae</taxon>
        <taxon>Lachnospiraceae incertae sedis</taxon>
        <taxon>Candidatus Egerieimonas</taxon>
    </lineage>
</organism>
<feature type="transmembrane region" description="Helical" evidence="6">
    <location>
        <begin position="12"/>
        <end position="29"/>
    </location>
</feature>
<evidence type="ECO:0000256" key="4">
    <source>
        <dbReference type="ARBA" id="ARBA00022989"/>
    </source>
</evidence>
<dbReference type="AlphaFoldDB" id="A0A9D1JGG6"/>
<comment type="subcellular location">
    <subcellularLocation>
        <location evidence="1">Cell membrane</location>
        <topology evidence="1">Multi-pass membrane protein</topology>
    </subcellularLocation>
</comment>
<feature type="transmembrane region" description="Helical" evidence="6">
    <location>
        <begin position="248"/>
        <end position="274"/>
    </location>
</feature>
<evidence type="ECO:0000256" key="1">
    <source>
        <dbReference type="ARBA" id="ARBA00004651"/>
    </source>
</evidence>
<dbReference type="Proteomes" id="UP000886841">
    <property type="component" value="Unassembled WGS sequence"/>
</dbReference>
<evidence type="ECO:0000256" key="5">
    <source>
        <dbReference type="ARBA" id="ARBA00023136"/>
    </source>
</evidence>
<reference evidence="7" key="1">
    <citation type="submission" date="2020-10" db="EMBL/GenBank/DDBJ databases">
        <authorList>
            <person name="Gilroy R."/>
        </authorList>
    </citation>
    <scope>NUCLEOTIDE SEQUENCE</scope>
    <source>
        <strain evidence="7">ChiSxjej1B13-7041</strain>
    </source>
</reference>
<evidence type="ECO:0000313" key="8">
    <source>
        <dbReference type="Proteomes" id="UP000886841"/>
    </source>
</evidence>
<keyword evidence="4 6" id="KW-1133">Transmembrane helix</keyword>
<feature type="transmembrane region" description="Helical" evidence="6">
    <location>
        <begin position="286"/>
        <end position="308"/>
    </location>
</feature>
<keyword evidence="5 6" id="KW-0472">Membrane</keyword>
<sequence>MKKSNSKGTKIIVILVAAAILLVLPFLLPNDYITQIVNMIGIYIILGTSINILTGYTGQLSLGQAAFFGIGAYATALLNTRLGLSFIPCLLIAMVITGVFGLILAVPALKVKGSYLALLTMGFGEVIRIIMVNWKEVTNGTAGILGIEDASFFGLVLGTLKQYYYLILIFVVAGILYQRALVKSRTGRALVAIREDVDAAELCGINVTTYKIRAFVLSAVYCGIAGTLYAMMIHYVSPDTFVSNTSSVILWTAIVGGFGTVVGPVIGGVVMQVLPEVLRFLGSWRLVIYGLILLIVILCFPGGIFPYAERGFNRIRRKIRPESASARKE</sequence>
<feature type="transmembrane region" description="Helical" evidence="6">
    <location>
        <begin position="35"/>
        <end position="53"/>
    </location>
</feature>
<feature type="transmembrane region" description="Helical" evidence="6">
    <location>
        <begin position="214"/>
        <end position="236"/>
    </location>
</feature>
<proteinExistence type="predicted"/>
<dbReference type="InterPro" id="IPR001851">
    <property type="entry name" value="ABC_transp_permease"/>
</dbReference>
<feature type="transmembrane region" description="Helical" evidence="6">
    <location>
        <begin position="113"/>
        <end position="131"/>
    </location>
</feature>
<feature type="transmembrane region" description="Helical" evidence="6">
    <location>
        <begin position="60"/>
        <end position="78"/>
    </location>
</feature>
<dbReference type="PANTHER" id="PTHR30482:SF10">
    <property type="entry name" value="HIGH-AFFINITY BRANCHED-CHAIN AMINO ACID TRANSPORT PROTEIN BRAE"/>
    <property type="match status" value="1"/>
</dbReference>
<reference evidence="7" key="2">
    <citation type="journal article" date="2021" name="PeerJ">
        <title>Extensive microbial diversity within the chicken gut microbiome revealed by metagenomics and culture.</title>
        <authorList>
            <person name="Gilroy R."/>
            <person name="Ravi A."/>
            <person name="Getino M."/>
            <person name="Pursley I."/>
            <person name="Horton D.L."/>
            <person name="Alikhan N.F."/>
            <person name="Baker D."/>
            <person name="Gharbi K."/>
            <person name="Hall N."/>
            <person name="Watson M."/>
            <person name="Adriaenssens E.M."/>
            <person name="Foster-Nyarko E."/>
            <person name="Jarju S."/>
            <person name="Secka A."/>
            <person name="Antonio M."/>
            <person name="Oren A."/>
            <person name="Chaudhuri R.R."/>
            <person name="La Ragione R."/>
            <person name="Hildebrand F."/>
            <person name="Pallen M.J."/>
        </authorList>
    </citation>
    <scope>NUCLEOTIDE SEQUENCE</scope>
    <source>
        <strain evidence="7">ChiSxjej1B13-7041</strain>
    </source>
</reference>
<dbReference type="GO" id="GO:0005886">
    <property type="term" value="C:plasma membrane"/>
    <property type="evidence" value="ECO:0007669"/>
    <property type="project" value="UniProtKB-SubCell"/>
</dbReference>
<dbReference type="CDD" id="cd06581">
    <property type="entry name" value="TM_PBP1_LivM_like"/>
    <property type="match status" value="1"/>
</dbReference>
<dbReference type="EMBL" id="DVHU01000078">
    <property type="protein sequence ID" value="HIR93461.1"/>
    <property type="molecule type" value="Genomic_DNA"/>
</dbReference>
<dbReference type="InterPro" id="IPR043428">
    <property type="entry name" value="LivM-like"/>
</dbReference>
<dbReference type="Pfam" id="PF02653">
    <property type="entry name" value="BPD_transp_2"/>
    <property type="match status" value="1"/>
</dbReference>
<evidence type="ECO:0000256" key="2">
    <source>
        <dbReference type="ARBA" id="ARBA00022475"/>
    </source>
</evidence>
<evidence type="ECO:0000256" key="3">
    <source>
        <dbReference type="ARBA" id="ARBA00022692"/>
    </source>
</evidence>
<comment type="caution">
    <text evidence="7">The sequence shown here is derived from an EMBL/GenBank/DDBJ whole genome shotgun (WGS) entry which is preliminary data.</text>
</comment>
<keyword evidence="3 6" id="KW-0812">Transmembrane</keyword>
<evidence type="ECO:0000256" key="6">
    <source>
        <dbReference type="SAM" id="Phobius"/>
    </source>
</evidence>
<dbReference type="GO" id="GO:0015658">
    <property type="term" value="F:branched-chain amino acid transmembrane transporter activity"/>
    <property type="evidence" value="ECO:0007669"/>
    <property type="project" value="InterPro"/>
</dbReference>
<dbReference type="PANTHER" id="PTHR30482">
    <property type="entry name" value="HIGH-AFFINITY BRANCHED-CHAIN AMINO ACID TRANSPORT SYSTEM PERMEASE"/>
    <property type="match status" value="1"/>
</dbReference>
<feature type="transmembrane region" description="Helical" evidence="6">
    <location>
        <begin position="163"/>
        <end position="182"/>
    </location>
</feature>
<keyword evidence="2" id="KW-1003">Cell membrane</keyword>
<feature type="transmembrane region" description="Helical" evidence="6">
    <location>
        <begin position="84"/>
        <end position="106"/>
    </location>
</feature>
<accession>A0A9D1JGG6</accession>
<name>A0A9D1JGG6_9FIRM</name>
<evidence type="ECO:0000313" key="7">
    <source>
        <dbReference type="EMBL" id="HIR93461.1"/>
    </source>
</evidence>
<gene>
    <name evidence="7" type="ORF">IAB98_08605</name>
</gene>
<protein>
    <submittedName>
        <fullName evidence="7">Branched-chain amino acid ABC transporter permease</fullName>
    </submittedName>
</protein>